<gene>
    <name evidence="1" type="ORF">NCTC11179_00030</name>
</gene>
<evidence type="ECO:0000313" key="2">
    <source>
        <dbReference type="Proteomes" id="UP000255024"/>
    </source>
</evidence>
<sequence length="60" mass="7267">MKHTLTLIPKHIKYFHSNFSKTKKIDPKKDLLRIYSQKKRWICTIDSFSKTQMAYTLKHV</sequence>
<protein>
    <submittedName>
        <fullName evidence="1">Uncharacterized protein</fullName>
    </submittedName>
</protein>
<proteinExistence type="predicted"/>
<organism evidence="1 2">
    <name type="scientific">Myroides odoratus</name>
    <name type="common">Flavobacterium odoratum</name>
    <dbReference type="NCBI Taxonomy" id="256"/>
    <lineage>
        <taxon>Bacteria</taxon>
        <taxon>Pseudomonadati</taxon>
        <taxon>Bacteroidota</taxon>
        <taxon>Flavobacteriia</taxon>
        <taxon>Flavobacteriales</taxon>
        <taxon>Flavobacteriaceae</taxon>
        <taxon>Myroides</taxon>
    </lineage>
</organism>
<dbReference type="AlphaFoldDB" id="A0A378RHS8"/>
<dbReference type="Proteomes" id="UP000255024">
    <property type="component" value="Unassembled WGS sequence"/>
</dbReference>
<name>A0A378RHS8_MYROD</name>
<reference evidence="1 2" key="1">
    <citation type="submission" date="2018-06" db="EMBL/GenBank/DDBJ databases">
        <authorList>
            <consortium name="Pathogen Informatics"/>
            <person name="Doyle S."/>
        </authorList>
    </citation>
    <scope>NUCLEOTIDE SEQUENCE [LARGE SCALE GENOMIC DNA]</scope>
    <source>
        <strain evidence="1 2">NCTC11179</strain>
    </source>
</reference>
<evidence type="ECO:0000313" key="1">
    <source>
        <dbReference type="EMBL" id="STZ26515.1"/>
    </source>
</evidence>
<accession>A0A378RHS8</accession>
<keyword evidence="2" id="KW-1185">Reference proteome</keyword>
<dbReference type="EMBL" id="UGQL01000001">
    <property type="protein sequence ID" value="STZ26515.1"/>
    <property type="molecule type" value="Genomic_DNA"/>
</dbReference>